<evidence type="ECO:0000313" key="2">
    <source>
        <dbReference type="EMBL" id="VTZ49246.1"/>
    </source>
</evidence>
<proteinExistence type="predicted"/>
<evidence type="ECO:0000313" key="3">
    <source>
        <dbReference type="Proteomes" id="UP000485880"/>
    </source>
</evidence>
<dbReference type="EMBL" id="CABFMQ020000057">
    <property type="protein sequence ID" value="VTZ49246.1"/>
    <property type="molecule type" value="Genomic_DNA"/>
</dbReference>
<name>A0A8B6M332_METTU</name>
<comment type="caution">
    <text evidence="2">The sequence shown here is derived from an EMBL/GenBank/DDBJ whole genome shotgun (WGS) entry which is preliminary data.</text>
</comment>
<accession>A0A8B6M332</accession>
<dbReference type="InterPro" id="IPR036514">
    <property type="entry name" value="SGNH_hydro_sf"/>
</dbReference>
<dbReference type="InterPro" id="IPR013830">
    <property type="entry name" value="SGNH_hydro"/>
</dbReference>
<sequence length="421" mass="43461">MGALPANAASGETIYAKIRRVAGVAKDNHPHMIDPTTGLPQLMANPPTITAGAYANQAAATTAGYSKIYTALANPNIFYSTGGWPVWYATNYLRLPSTTTFPTGNGNAGSNPNISASSGRHTFIADSAKFLVATTSSSNFRLIVDGKYMSLTPTVSGAASPSFTLVDFTTVGGRQRRRISIEVESNTALFGVDVAPTEGLYAVSSVDRVRYIQMGDSITFDTMTGTPAVPGDGFGHVMADRLGISDYRPAGNGGTGYAANNNGAGLRMQEHMFDALNWSPDIIGLCAGINDDSAFGWAASEPGLASCIGQARAYSATLPILVFGVIGSAGGALAAAHVSWEASLSAYLSFLNDPNIIYVPIVTDPAGPTFTGSGSVAAPAGDGNSDLYFAVSGSPHPNVAGHLHLGYRMADGVLTAIANKA</sequence>
<dbReference type="Gene3D" id="3.40.50.1110">
    <property type="entry name" value="SGNH hydrolase"/>
    <property type="match status" value="1"/>
</dbReference>
<organism evidence="2 3">
    <name type="scientific">Methylocella tundrae</name>
    <dbReference type="NCBI Taxonomy" id="227605"/>
    <lineage>
        <taxon>Bacteria</taxon>
        <taxon>Pseudomonadati</taxon>
        <taxon>Pseudomonadota</taxon>
        <taxon>Alphaproteobacteria</taxon>
        <taxon>Hyphomicrobiales</taxon>
        <taxon>Beijerinckiaceae</taxon>
        <taxon>Methylocella</taxon>
    </lineage>
</organism>
<feature type="domain" description="SGNH hydrolase-type esterase" evidence="1">
    <location>
        <begin position="214"/>
        <end position="402"/>
    </location>
</feature>
<dbReference type="GO" id="GO:0016788">
    <property type="term" value="F:hydrolase activity, acting on ester bonds"/>
    <property type="evidence" value="ECO:0007669"/>
    <property type="project" value="UniProtKB-ARBA"/>
</dbReference>
<evidence type="ECO:0000259" key="1">
    <source>
        <dbReference type="Pfam" id="PF13472"/>
    </source>
</evidence>
<gene>
    <name evidence="2" type="ORF">MPC4_150028</name>
</gene>
<dbReference type="AlphaFoldDB" id="A0A8B6M332"/>
<protein>
    <recommendedName>
        <fullName evidence="1">SGNH hydrolase-type esterase domain-containing protein</fullName>
    </recommendedName>
</protein>
<dbReference type="Proteomes" id="UP000485880">
    <property type="component" value="Unassembled WGS sequence"/>
</dbReference>
<keyword evidence="3" id="KW-1185">Reference proteome</keyword>
<reference evidence="2 3" key="1">
    <citation type="submission" date="2019-05" db="EMBL/GenBank/DDBJ databases">
        <authorList>
            <person name="Farhan Ul Haque M."/>
        </authorList>
    </citation>
    <scope>NUCLEOTIDE SEQUENCE [LARGE SCALE GENOMIC DNA]</scope>
    <source>
        <strain evidence="2">2</strain>
    </source>
</reference>
<dbReference type="SUPFAM" id="SSF52266">
    <property type="entry name" value="SGNH hydrolase"/>
    <property type="match status" value="1"/>
</dbReference>
<dbReference type="RefSeq" id="WP_174511638.1">
    <property type="nucleotide sequence ID" value="NZ_CABFMQ020000057.1"/>
</dbReference>
<dbReference type="Pfam" id="PF13472">
    <property type="entry name" value="Lipase_GDSL_2"/>
    <property type="match status" value="1"/>
</dbReference>